<keyword evidence="4" id="KW-0812">Transmembrane</keyword>
<feature type="transmembrane region" description="Helical" evidence="4">
    <location>
        <begin position="213"/>
        <end position="234"/>
    </location>
</feature>
<dbReference type="PANTHER" id="PTHR43280">
    <property type="entry name" value="ARAC-FAMILY TRANSCRIPTIONAL REGULATOR"/>
    <property type="match status" value="1"/>
</dbReference>
<evidence type="ECO:0000256" key="1">
    <source>
        <dbReference type="ARBA" id="ARBA00023015"/>
    </source>
</evidence>
<dbReference type="SUPFAM" id="SSF46689">
    <property type="entry name" value="Homeodomain-like"/>
    <property type="match status" value="1"/>
</dbReference>
<feature type="transmembrane region" description="Helical" evidence="4">
    <location>
        <begin position="100"/>
        <end position="121"/>
    </location>
</feature>
<keyword evidence="4" id="KW-1133">Transmembrane helix</keyword>
<dbReference type="InterPro" id="IPR018060">
    <property type="entry name" value="HTH_AraC"/>
</dbReference>
<dbReference type="Pfam" id="PF12833">
    <property type="entry name" value="HTH_18"/>
    <property type="match status" value="1"/>
</dbReference>
<dbReference type="STRING" id="1038014.SAMN04487910_1064"/>
<feature type="domain" description="HTH araC/xylS-type" evidence="5">
    <location>
        <begin position="263"/>
        <end position="366"/>
    </location>
</feature>
<evidence type="ECO:0000256" key="4">
    <source>
        <dbReference type="SAM" id="Phobius"/>
    </source>
</evidence>
<protein>
    <submittedName>
        <fullName evidence="6">AraC-type DNA-binding protein</fullName>
    </submittedName>
</protein>
<gene>
    <name evidence="6" type="ORF">SAMN04487910_1064</name>
</gene>
<feature type="transmembrane region" description="Helical" evidence="4">
    <location>
        <begin position="68"/>
        <end position="88"/>
    </location>
</feature>
<dbReference type="EMBL" id="FOAB01000002">
    <property type="protein sequence ID" value="SEK76601.1"/>
    <property type="molecule type" value="Genomic_DNA"/>
</dbReference>
<dbReference type="OrthoDB" id="5492415at2"/>
<organism evidence="6 7">
    <name type="scientific">Aquimarina amphilecti</name>
    <dbReference type="NCBI Taxonomy" id="1038014"/>
    <lineage>
        <taxon>Bacteria</taxon>
        <taxon>Pseudomonadati</taxon>
        <taxon>Bacteroidota</taxon>
        <taxon>Flavobacteriia</taxon>
        <taxon>Flavobacteriales</taxon>
        <taxon>Flavobacteriaceae</taxon>
        <taxon>Aquimarina</taxon>
    </lineage>
</organism>
<feature type="transmembrane region" description="Helical" evidence="4">
    <location>
        <begin position="177"/>
        <end position="201"/>
    </location>
</feature>
<dbReference type="PROSITE" id="PS01124">
    <property type="entry name" value="HTH_ARAC_FAMILY_2"/>
    <property type="match status" value="1"/>
</dbReference>
<keyword evidence="7" id="KW-1185">Reference proteome</keyword>
<keyword evidence="1" id="KW-0805">Transcription regulation</keyword>
<name>A0A1H7JPM8_AQUAM</name>
<dbReference type="InterPro" id="IPR009057">
    <property type="entry name" value="Homeodomain-like_sf"/>
</dbReference>
<dbReference type="AlphaFoldDB" id="A0A1H7JPM8"/>
<keyword evidence="2 6" id="KW-0238">DNA-binding</keyword>
<feature type="transmembrane region" description="Helical" evidence="4">
    <location>
        <begin position="12"/>
        <end position="31"/>
    </location>
</feature>
<dbReference type="GO" id="GO:0043565">
    <property type="term" value="F:sequence-specific DNA binding"/>
    <property type="evidence" value="ECO:0007669"/>
    <property type="project" value="InterPro"/>
</dbReference>
<dbReference type="SMART" id="SM00342">
    <property type="entry name" value="HTH_ARAC"/>
    <property type="match status" value="1"/>
</dbReference>
<dbReference type="RefSeq" id="WP_091406402.1">
    <property type="nucleotide sequence ID" value="NZ_FOAB01000002.1"/>
</dbReference>
<evidence type="ECO:0000313" key="6">
    <source>
        <dbReference type="EMBL" id="SEK76601.1"/>
    </source>
</evidence>
<proteinExistence type="predicted"/>
<evidence type="ECO:0000259" key="5">
    <source>
        <dbReference type="PROSITE" id="PS01124"/>
    </source>
</evidence>
<dbReference type="PANTHER" id="PTHR43280:SF29">
    <property type="entry name" value="ARAC-FAMILY TRANSCRIPTIONAL REGULATOR"/>
    <property type="match status" value="1"/>
</dbReference>
<feature type="transmembrane region" description="Helical" evidence="4">
    <location>
        <begin position="38"/>
        <end position="56"/>
    </location>
</feature>
<dbReference type="GO" id="GO:0003700">
    <property type="term" value="F:DNA-binding transcription factor activity"/>
    <property type="evidence" value="ECO:0007669"/>
    <property type="project" value="InterPro"/>
</dbReference>
<evidence type="ECO:0000256" key="2">
    <source>
        <dbReference type="ARBA" id="ARBA00023125"/>
    </source>
</evidence>
<reference evidence="6 7" key="1">
    <citation type="submission" date="2016-10" db="EMBL/GenBank/DDBJ databases">
        <authorList>
            <person name="de Groot N.N."/>
        </authorList>
    </citation>
    <scope>NUCLEOTIDE SEQUENCE [LARGE SCALE GENOMIC DNA]</scope>
    <source>
        <strain evidence="6 7">DSM 25232</strain>
    </source>
</reference>
<feature type="transmembrane region" description="Helical" evidence="4">
    <location>
        <begin position="127"/>
        <end position="156"/>
    </location>
</feature>
<dbReference type="Proteomes" id="UP000198521">
    <property type="component" value="Unassembled WGS sequence"/>
</dbReference>
<keyword evidence="3" id="KW-0804">Transcription</keyword>
<keyword evidence="4" id="KW-0472">Membrane</keyword>
<accession>A0A1H7JPM8</accession>
<dbReference type="Gene3D" id="1.10.10.60">
    <property type="entry name" value="Homeodomain-like"/>
    <property type="match status" value="2"/>
</dbReference>
<evidence type="ECO:0000256" key="3">
    <source>
        <dbReference type="ARBA" id="ARBA00023163"/>
    </source>
</evidence>
<evidence type="ECO:0000313" key="7">
    <source>
        <dbReference type="Proteomes" id="UP000198521"/>
    </source>
</evidence>
<sequence>MIDTSLDSTNFYFLLAIFQGFMLSFIIIFRFKKSMPNLFFGILVFLFSLSLLHLILEESIQAFNSKFPIPMEFSLAYGPLTYFHVIYIKNPLRVFRRKDLLHFLPSLLLDGLLFMLLFTYVRLNLDWAYANIILIQKIALIMGLLGIVQLATYTYLIYRESVGVKNLLLEFRVVRTWLKYLIVSWCLLVGFLLFVIPIALIFIKKVDENSFYFYKPLGIILGVFIYSLGYLYLLKYLKVIGDYSNRIIRIYSSENNLSEKKEEVLYALTKDELYRDSELTISKLAAHLGWPTNTLSRIINDTLHTNFIDLINSYRVNAFKEKLIASDSEKYSIIGLSEEAGFNSKTSFYRIFKKETGMTPSEYLNSLR</sequence>